<comment type="similarity">
    <text evidence="2">Belongs to the TspO/BZRP family.</text>
</comment>
<keyword evidence="8" id="KW-1185">Reference proteome</keyword>
<dbReference type="RefSeq" id="WP_091487068.1">
    <property type="nucleotide sequence ID" value="NZ_LT629692.1"/>
</dbReference>
<dbReference type="PANTHER" id="PTHR33802:SF1">
    <property type="entry name" value="XK-RELATED PROTEIN"/>
    <property type="match status" value="1"/>
</dbReference>
<dbReference type="EMBL" id="LT629692">
    <property type="protein sequence ID" value="SDG66178.1"/>
    <property type="molecule type" value="Genomic_DNA"/>
</dbReference>
<dbReference type="InterPro" id="IPR038330">
    <property type="entry name" value="TspO/MBR-related_sf"/>
</dbReference>
<dbReference type="InterPro" id="IPR004307">
    <property type="entry name" value="TspO_MBR"/>
</dbReference>
<proteinExistence type="inferred from homology"/>
<sequence>MSQSSRTSTDRDSATGTPRDLLRQIAVLVALGFTLVSVFVNVGGLGGTRTQDTQDGALSADGSYLAPAGPAFSIWSAIYLGLIGYAIWQALPGQRASDRQRAIGWWVVVTILLNGLWLVAAQFLTIEWTVIVIVLLLIALCITFRISVSTRAPRGGFLDALLIDGVTGLHLGWVTLATVANIAAWLTGIVPAEWADAASAWGIAVLVVVAVLGLGIAWASGWRVAPGIALAWGLTWLAVNRLTGEPQNTAIGITAIVVAALVLLVPLAVAGLRFLQPEHD</sequence>
<keyword evidence="4 6" id="KW-1133">Transmembrane helix</keyword>
<evidence type="ECO:0000256" key="2">
    <source>
        <dbReference type="ARBA" id="ARBA00007524"/>
    </source>
</evidence>
<evidence type="ECO:0000256" key="4">
    <source>
        <dbReference type="ARBA" id="ARBA00022989"/>
    </source>
</evidence>
<protein>
    <recommendedName>
        <fullName evidence="9">TspO and MBR related proteins</fullName>
    </recommendedName>
</protein>
<evidence type="ECO:0000313" key="8">
    <source>
        <dbReference type="Proteomes" id="UP000199009"/>
    </source>
</evidence>
<evidence type="ECO:0000256" key="5">
    <source>
        <dbReference type="ARBA" id="ARBA00023136"/>
    </source>
</evidence>
<dbReference type="STRING" id="370764.SAMN04489810_0929"/>
<dbReference type="Gene3D" id="1.20.1260.100">
    <property type="entry name" value="TspO/MBR protein"/>
    <property type="match status" value="1"/>
</dbReference>
<dbReference type="PANTHER" id="PTHR33802">
    <property type="entry name" value="SI:CH211-161H7.5-RELATED"/>
    <property type="match status" value="1"/>
</dbReference>
<feature type="transmembrane region" description="Helical" evidence="6">
    <location>
        <begin position="160"/>
        <end position="186"/>
    </location>
</feature>
<feature type="transmembrane region" description="Helical" evidence="6">
    <location>
        <begin position="130"/>
        <end position="148"/>
    </location>
</feature>
<evidence type="ECO:0008006" key="9">
    <source>
        <dbReference type="Google" id="ProtNLM"/>
    </source>
</evidence>
<accession>A0A1G7W2S3</accession>
<comment type="subcellular location">
    <subcellularLocation>
        <location evidence="1">Membrane</location>
        <topology evidence="1">Multi-pass membrane protein</topology>
    </subcellularLocation>
</comment>
<evidence type="ECO:0000256" key="6">
    <source>
        <dbReference type="SAM" id="Phobius"/>
    </source>
</evidence>
<dbReference type="OrthoDB" id="5189031at2"/>
<feature type="transmembrane region" description="Helical" evidence="6">
    <location>
        <begin position="198"/>
        <end position="217"/>
    </location>
</feature>
<feature type="transmembrane region" description="Helical" evidence="6">
    <location>
        <begin position="72"/>
        <end position="91"/>
    </location>
</feature>
<feature type="transmembrane region" description="Helical" evidence="6">
    <location>
        <begin position="249"/>
        <end position="275"/>
    </location>
</feature>
<evidence type="ECO:0000256" key="1">
    <source>
        <dbReference type="ARBA" id="ARBA00004141"/>
    </source>
</evidence>
<feature type="transmembrane region" description="Helical" evidence="6">
    <location>
        <begin position="103"/>
        <end position="124"/>
    </location>
</feature>
<dbReference type="AlphaFoldDB" id="A0A1G7W2S3"/>
<reference evidence="7 8" key="1">
    <citation type="submission" date="2016-10" db="EMBL/GenBank/DDBJ databases">
        <authorList>
            <person name="de Groot N.N."/>
        </authorList>
    </citation>
    <scope>NUCLEOTIDE SEQUENCE [LARGE SCALE GENOMIC DNA]</scope>
    <source>
        <strain evidence="7 8">DSM 23142</strain>
    </source>
</reference>
<keyword evidence="3 6" id="KW-0812">Transmembrane</keyword>
<evidence type="ECO:0000313" key="7">
    <source>
        <dbReference type="EMBL" id="SDG66178.1"/>
    </source>
</evidence>
<name>A0A1G7W2S3_9MICO</name>
<dbReference type="Pfam" id="PF03073">
    <property type="entry name" value="TspO_MBR"/>
    <property type="match status" value="1"/>
</dbReference>
<evidence type="ECO:0000256" key="3">
    <source>
        <dbReference type="ARBA" id="ARBA00022692"/>
    </source>
</evidence>
<feature type="transmembrane region" description="Helical" evidence="6">
    <location>
        <begin position="21"/>
        <end position="40"/>
    </location>
</feature>
<organism evidence="7 8">
    <name type="scientific">Microbacterium pygmaeum</name>
    <dbReference type="NCBI Taxonomy" id="370764"/>
    <lineage>
        <taxon>Bacteria</taxon>
        <taxon>Bacillati</taxon>
        <taxon>Actinomycetota</taxon>
        <taxon>Actinomycetes</taxon>
        <taxon>Micrococcales</taxon>
        <taxon>Microbacteriaceae</taxon>
        <taxon>Microbacterium</taxon>
    </lineage>
</organism>
<dbReference type="Proteomes" id="UP000199009">
    <property type="component" value="Chromosome I"/>
</dbReference>
<gene>
    <name evidence="7" type="ORF">SAMN04489810_0929</name>
</gene>
<dbReference type="GO" id="GO:0016020">
    <property type="term" value="C:membrane"/>
    <property type="evidence" value="ECO:0007669"/>
    <property type="project" value="UniProtKB-SubCell"/>
</dbReference>
<keyword evidence="5 6" id="KW-0472">Membrane</keyword>